<dbReference type="InterPro" id="IPR051862">
    <property type="entry name" value="GT-like_domain_containing_1"/>
</dbReference>
<proteinExistence type="inferred from homology"/>
<gene>
    <name evidence="9" type="ORF">GZ77_07930</name>
</gene>
<keyword evidence="2" id="KW-0328">Glycosyltransferase</keyword>
<dbReference type="SUPFAM" id="SSF53756">
    <property type="entry name" value="UDP-Glycosyltransferase/glycogen phosphorylase"/>
    <property type="match status" value="1"/>
</dbReference>
<dbReference type="InterPro" id="IPR001296">
    <property type="entry name" value="Glyco_trans_1"/>
</dbReference>
<feature type="domain" description="tRNA-queuosine alpha-mannosyltransferase N-terminal" evidence="8">
    <location>
        <begin position="2"/>
        <end position="171"/>
    </location>
</feature>
<organism evidence="9 10">
    <name type="scientific">Endozoicomonas montiporae</name>
    <dbReference type="NCBI Taxonomy" id="1027273"/>
    <lineage>
        <taxon>Bacteria</taxon>
        <taxon>Pseudomonadati</taxon>
        <taxon>Pseudomonadota</taxon>
        <taxon>Gammaproteobacteria</taxon>
        <taxon>Oceanospirillales</taxon>
        <taxon>Endozoicomonadaceae</taxon>
        <taxon>Endozoicomonas</taxon>
    </lineage>
</organism>
<dbReference type="PANTHER" id="PTHR13615">
    <property type="entry name" value="GLYCOSYLTRANSFERASE-LIKE 1"/>
    <property type="match status" value="1"/>
</dbReference>
<evidence type="ECO:0000256" key="1">
    <source>
        <dbReference type="ARBA" id="ARBA00009481"/>
    </source>
</evidence>
<dbReference type="InterPro" id="IPR022701">
    <property type="entry name" value="QTMAN_N"/>
</dbReference>
<keyword evidence="3 9" id="KW-0808">Transferase</keyword>
<comment type="caution">
    <text evidence="9">The sequence shown here is derived from an EMBL/GenBank/DDBJ whole genome shotgun (WGS) entry which is preliminary data.</text>
</comment>
<dbReference type="GO" id="GO:0016438">
    <property type="term" value="F:tRNA-queuosine(34) beta-mannosyltransferase activity"/>
    <property type="evidence" value="ECO:0007669"/>
    <property type="project" value="UniProtKB-EC"/>
</dbReference>
<dbReference type="PANTHER" id="PTHR13615:SF3">
    <property type="entry name" value="GLYCOSYLTRANSFERASE-LIKE DOMAIN-CONTAINING PROTEIN 1"/>
    <property type="match status" value="1"/>
</dbReference>
<evidence type="ECO:0000256" key="4">
    <source>
        <dbReference type="ARBA" id="ARBA00044517"/>
    </source>
</evidence>
<reference evidence="9 10" key="1">
    <citation type="submission" date="2014-06" db="EMBL/GenBank/DDBJ databases">
        <title>Whole Genome Sequences of Three Symbiotic Endozoicomonas Bacteria.</title>
        <authorList>
            <person name="Neave M.J."/>
            <person name="Apprill A."/>
            <person name="Voolstra C.R."/>
        </authorList>
    </citation>
    <scope>NUCLEOTIDE SEQUENCE [LARGE SCALE GENOMIC DNA]</scope>
    <source>
        <strain evidence="9 10">LMG 24815</strain>
    </source>
</reference>
<dbReference type="AlphaFoldDB" id="A0A081N7A0"/>
<dbReference type="RefSeq" id="WP_034874174.1">
    <property type="nucleotide sequence ID" value="NZ_JOKG01000002.1"/>
</dbReference>
<dbReference type="Pfam" id="PF12038">
    <property type="entry name" value="QTMAN_N"/>
    <property type="match status" value="1"/>
</dbReference>
<keyword evidence="10" id="KW-1185">Reference proteome</keyword>
<evidence type="ECO:0000259" key="7">
    <source>
        <dbReference type="Pfam" id="PF00534"/>
    </source>
</evidence>
<evidence type="ECO:0000256" key="3">
    <source>
        <dbReference type="ARBA" id="ARBA00022679"/>
    </source>
</evidence>
<evidence type="ECO:0000313" key="9">
    <source>
        <dbReference type="EMBL" id="KEQ14323.1"/>
    </source>
</evidence>
<evidence type="ECO:0000313" key="10">
    <source>
        <dbReference type="Proteomes" id="UP000028006"/>
    </source>
</evidence>
<dbReference type="Proteomes" id="UP000028006">
    <property type="component" value="Unassembled WGS sequence"/>
</dbReference>
<accession>A0A081N7A0</accession>
<evidence type="ECO:0000256" key="2">
    <source>
        <dbReference type="ARBA" id="ARBA00022676"/>
    </source>
</evidence>
<dbReference type="eggNOG" id="COG0297">
    <property type="taxonomic scope" value="Bacteria"/>
</dbReference>
<evidence type="ECO:0000259" key="8">
    <source>
        <dbReference type="Pfam" id="PF12038"/>
    </source>
</evidence>
<dbReference type="Pfam" id="PF00534">
    <property type="entry name" value="Glycos_transf_1"/>
    <property type="match status" value="1"/>
</dbReference>
<evidence type="ECO:0000256" key="6">
    <source>
        <dbReference type="ARBA" id="ARBA00048439"/>
    </source>
</evidence>
<comment type="similarity">
    <text evidence="1">Belongs to the glycosyltransferase group 1 family. Glycosyltransferase 4 subfamily.</text>
</comment>
<protein>
    <recommendedName>
        <fullName evidence="5">tRNA-queuosine alpha-mannosyltransferase</fullName>
        <ecNumber evidence="4">2.4.1.110</ecNumber>
    </recommendedName>
</protein>
<comment type="catalytic activity">
    <reaction evidence="6">
        <text>queuosine(34) in tRNA(Asp) + GDP-alpha-D-mannose = O-4''-alpha-D-mannosylqueuosine(34) in tRNA(Asp) + GDP + H(+)</text>
        <dbReference type="Rhea" id="RHEA:12885"/>
        <dbReference type="Rhea" id="RHEA-COMP:18572"/>
        <dbReference type="Rhea" id="RHEA-COMP:18581"/>
        <dbReference type="ChEBI" id="CHEBI:15378"/>
        <dbReference type="ChEBI" id="CHEBI:57527"/>
        <dbReference type="ChEBI" id="CHEBI:58189"/>
        <dbReference type="ChEBI" id="CHEBI:194431"/>
        <dbReference type="ChEBI" id="CHEBI:194442"/>
        <dbReference type="EC" id="2.4.1.110"/>
    </reaction>
    <physiologicalReaction direction="left-to-right" evidence="6">
        <dbReference type="Rhea" id="RHEA:12886"/>
    </physiologicalReaction>
</comment>
<name>A0A081N7A0_9GAMM</name>
<feature type="domain" description="Glycosyl transferase family 1" evidence="7">
    <location>
        <begin position="187"/>
        <end position="323"/>
    </location>
</feature>
<dbReference type="EMBL" id="JOKG01000002">
    <property type="protein sequence ID" value="KEQ14323.1"/>
    <property type="molecule type" value="Genomic_DNA"/>
</dbReference>
<dbReference type="Gene3D" id="3.40.50.2000">
    <property type="entry name" value="Glycogen Phosphorylase B"/>
    <property type="match status" value="1"/>
</dbReference>
<sequence>MKILLLSAYDAMSHRYWRKGLVEAFPQFNWTVLTLPARYFSWRLRGNSLSWAFGQREVLEQSYDLLICTSMTDLSALKGMVPGLAKVPTLCYYHENQFAYPQSDDQQANVEPLMLNLYTALAADRVLFNTTYNRDTFFKGAERLLKKLPDHVPLSVIDRLRQRSAVLPVPLPDTVFPRCGSHRKAVSKPVRIVWAARWEYDKGGDRLLAVLQELERRQLDFRLCILGQRFRNTPMEFDLIGQVFSHRLDQFGYASSREDYLHWLRQSDIVLSTAIHEFQGVSILEAVTSGCVPVLPDREVYPELFDSQYIYPDCGDDVLAEAVAAADVIERHMQLIGSESAQPPSVDHYRWSNLRHDYLEQMLQVVNSF</sequence>
<dbReference type="EC" id="2.4.1.110" evidence="4"/>
<evidence type="ECO:0000256" key="5">
    <source>
        <dbReference type="ARBA" id="ARBA00044539"/>
    </source>
</evidence>